<dbReference type="Pfam" id="PF06794">
    <property type="entry name" value="UPF0270"/>
    <property type="match status" value="1"/>
</dbReference>
<reference evidence="3 4" key="1">
    <citation type="submission" date="2017-05" db="EMBL/GenBank/DDBJ databases">
        <title>Genome sequence of Candidatus Fukatsuia symbiotica and Candidatus Hamiltonella defensa from Acyrthosiphon pisum strain 5D.</title>
        <authorList>
            <person name="Patel V.A."/>
            <person name="Chevignon G."/>
            <person name="Russell J.A."/>
            <person name="Oliver K.M."/>
        </authorList>
    </citation>
    <scope>NUCLEOTIDE SEQUENCE [LARGE SCALE GENOMIC DNA]</scope>
    <source>
        <strain evidence="3 4">5D</strain>
    </source>
</reference>
<evidence type="ECO:0000313" key="3">
    <source>
        <dbReference type="EMBL" id="AWK14677.1"/>
    </source>
</evidence>
<dbReference type="Gene3D" id="1.10.10.610">
    <property type="entry name" value="YehU-like"/>
    <property type="match status" value="1"/>
</dbReference>
<dbReference type="RefSeq" id="WP_072550294.1">
    <property type="nucleotide sequence ID" value="NZ_CP021659.1"/>
</dbReference>
<dbReference type="SUPFAM" id="SSF118001">
    <property type="entry name" value="YehU-like"/>
    <property type="match status" value="1"/>
</dbReference>
<dbReference type="InterPro" id="IPR010648">
    <property type="entry name" value="UPF0270"/>
</dbReference>
<dbReference type="HAMAP" id="MF_00690">
    <property type="entry name" value="UPF0270"/>
    <property type="match status" value="1"/>
</dbReference>
<keyword evidence="4" id="KW-1185">Reference proteome</keyword>
<gene>
    <name evidence="3" type="ORF">CCS41_09610</name>
</gene>
<dbReference type="NCBIfam" id="NF003438">
    <property type="entry name" value="PRK04966.1"/>
    <property type="match status" value="1"/>
</dbReference>
<evidence type="ECO:0000256" key="1">
    <source>
        <dbReference type="ARBA" id="ARBA00006450"/>
    </source>
</evidence>
<organism evidence="3 4">
    <name type="scientific">Candidatus Fukatsuia symbiotica</name>
    <dbReference type="NCBI Taxonomy" id="1878942"/>
    <lineage>
        <taxon>Bacteria</taxon>
        <taxon>Pseudomonadati</taxon>
        <taxon>Pseudomonadota</taxon>
        <taxon>Gammaproteobacteria</taxon>
        <taxon>Enterobacterales</taxon>
        <taxon>Yersiniaceae</taxon>
        <taxon>Candidatus Fukatsuia</taxon>
    </lineage>
</organism>
<dbReference type="InterPro" id="IPR036685">
    <property type="entry name" value="YehU-like_sf"/>
</dbReference>
<accession>A0A2U8I6E8</accession>
<evidence type="ECO:0000313" key="4">
    <source>
        <dbReference type="Proteomes" id="UP000261875"/>
    </source>
</evidence>
<dbReference type="OrthoDB" id="6120729at2"/>
<dbReference type="EMBL" id="CP021659">
    <property type="protein sequence ID" value="AWK14677.1"/>
    <property type="molecule type" value="Genomic_DNA"/>
</dbReference>
<evidence type="ECO:0000256" key="2">
    <source>
        <dbReference type="HAMAP-Rule" id="MF_00690"/>
    </source>
</evidence>
<dbReference type="KEGG" id="fsm:CCS41_09610"/>
<dbReference type="STRING" id="1878942.GCA_900128755_00688"/>
<sequence>MIIPWQHINSETLDSLIEAFVLREGTDYGEQEFLLEQKVADVRHQLIIGEALVVWSEVQETINIMPRTQSNVSTFSIEESS</sequence>
<dbReference type="PIRSF" id="PIRSF006169">
    <property type="entry name" value="UCP006169"/>
    <property type="match status" value="1"/>
</dbReference>
<dbReference type="AlphaFoldDB" id="A0A2U8I6E8"/>
<name>A0A2U8I6E8_9GAMM</name>
<proteinExistence type="inferred from homology"/>
<dbReference type="Proteomes" id="UP000261875">
    <property type="component" value="Chromosome"/>
</dbReference>
<comment type="similarity">
    <text evidence="1 2">Belongs to the UPF0270 family.</text>
</comment>
<protein>
    <recommendedName>
        <fullName evidence="2">UPF0270 protein CCS41_09610</fullName>
    </recommendedName>
</protein>